<proteinExistence type="predicted"/>
<organism evidence="1 2">
    <name type="scientific">Candidatus Epulonipiscium fishelsonii</name>
    <dbReference type="NCBI Taxonomy" id="77094"/>
    <lineage>
        <taxon>Bacteria</taxon>
        <taxon>Bacillati</taxon>
        <taxon>Bacillota</taxon>
        <taxon>Clostridia</taxon>
        <taxon>Lachnospirales</taxon>
        <taxon>Lachnospiraceae</taxon>
        <taxon>Candidatus Epulonipiscium</taxon>
    </lineage>
</organism>
<gene>
    <name evidence="1" type="ORF">AN396_10825</name>
</gene>
<sequence>METILVVDDDKDIRELLMILLQSEGYNVVEAENGEEALKKIDINTSLVILDIMMPKLNGIQTCTKIREVNFVPILFLTAKGQDSDKIIGFSAGGDDYLVKPFSPSELMARVKALLRRHLVYTNNMSVKEDKVNNIIIRDLIINLDEKSITLGNKQISLTPREFDILVLLASTKNKVFSAQNIYESVWNEPYFSISNNTIMVHIRKLREKIEQKPQSPEYIKTVWGMEYKIE</sequence>
<dbReference type="EMBL" id="LJDB01000089">
    <property type="protein sequence ID" value="ONI38345.1"/>
    <property type="molecule type" value="Genomic_DNA"/>
</dbReference>
<keyword evidence="1" id="KW-0238">DNA-binding</keyword>
<dbReference type="Proteomes" id="UP000188605">
    <property type="component" value="Unassembled WGS sequence"/>
</dbReference>
<keyword evidence="2" id="KW-1185">Reference proteome</keyword>
<reference evidence="1" key="1">
    <citation type="submission" date="2016-08" db="EMBL/GenBank/DDBJ databases">
        <authorList>
            <person name="Ngugi D.K."/>
            <person name="Miyake S."/>
            <person name="Stingl U."/>
        </authorList>
    </citation>
    <scope>NUCLEOTIDE SEQUENCE</scope>
    <source>
        <strain evidence="1">SCG-B11WGA-EpuloA1</strain>
    </source>
</reference>
<name>A0ACC8X8Y7_9FIRM</name>
<comment type="caution">
    <text evidence="1">The sequence shown here is derived from an EMBL/GenBank/DDBJ whole genome shotgun (WGS) entry which is preliminary data.</text>
</comment>
<accession>A0ACC8X8Y7</accession>
<evidence type="ECO:0000313" key="1">
    <source>
        <dbReference type="EMBL" id="ONI38345.1"/>
    </source>
</evidence>
<evidence type="ECO:0000313" key="2">
    <source>
        <dbReference type="Proteomes" id="UP000188605"/>
    </source>
</evidence>
<protein>
    <submittedName>
        <fullName evidence="1">DNA-binding response regulator</fullName>
    </submittedName>
</protein>